<evidence type="ECO:0000256" key="1">
    <source>
        <dbReference type="ARBA" id="ARBA00004651"/>
    </source>
</evidence>
<feature type="transmembrane region" description="Helical" evidence="15">
    <location>
        <begin position="78"/>
        <end position="102"/>
    </location>
</feature>
<reference evidence="16" key="1">
    <citation type="submission" date="2014-07" db="EMBL/GenBank/DDBJ databases">
        <authorList>
            <person name="Urmite Genomes Urmite Genomes"/>
        </authorList>
    </citation>
    <scope>NUCLEOTIDE SEQUENCE</scope>
    <source>
        <strain evidence="16">12M76_air</strain>
    </source>
</reference>
<evidence type="ECO:0000256" key="4">
    <source>
        <dbReference type="ARBA" id="ARBA00017504"/>
    </source>
</evidence>
<evidence type="ECO:0000256" key="10">
    <source>
        <dbReference type="ARBA" id="ARBA00023002"/>
    </source>
</evidence>
<evidence type="ECO:0000256" key="3">
    <source>
        <dbReference type="ARBA" id="ARBA00006501"/>
    </source>
</evidence>
<keyword evidence="11 14" id="KW-0408">Iron</keyword>
<dbReference type="GO" id="GO:0006782">
    <property type="term" value="P:protoporphyrinogen IX biosynthetic process"/>
    <property type="evidence" value="ECO:0007669"/>
    <property type="project" value="UniProtKB-UniRule"/>
</dbReference>
<comment type="catalytic activity">
    <reaction evidence="13 14">
        <text>protoporphyrinogen IX + 3 A = protoporphyrin IX + 3 AH2</text>
        <dbReference type="Rhea" id="RHEA:62000"/>
        <dbReference type="ChEBI" id="CHEBI:13193"/>
        <dbReference type="ChEBI" id="CHEBI:17499"/>
        <dbReference type="ChEBI" id="CHEBI:57306"/>
        <dbReference type="ChEBI" id="CHEBI:57307"/>
    </reaction>
</comment>
<keyword evidence="8 14" id="KW-0479">Metal-binding</keyword>
<sequence>MLWFLVLHIIALVFWIASLLYLPALIAGHEGRRSPVEVRVNPHNSIERFVFTRIATPAALLAIIAGTLVFVIDHTIDGWLVIKLTVVTALVVCHVGVGLLILRMEQGDDRPLRGWCVLAAAAAVTLFSLILWLVLAKPDVELPI</sequence>
<organism evidence="16">
    <name type="scientific">Pseudomonas saudimassiliensis</name>
    <dbReference type="NCBI Taxonomy" id="1461581"/>
    <lineage>
        <taxon>Bacteria</taxon>
        <taxon>Pseudomonadati</taxon>
        <taxon>Pseudomonadota</taxon>
        <taxon>Gammaproteobacteria</taxon>
        <taxon>Pseudomonadales</taxon>
        <taxon>Pseudomonadaceae</taxon>
        <taxon>Pseudomonas</taxon>
    </lineage>
</organism>
<dbReference type="PANTHER" id="PTHR40255:SF1">
    <property type="entry name" value="PROTOPORPHYRINOGEN IX OXIDASE"/>
    <property type="match status" value="1"/>
</dbReference>
<feature type="transmembrane region" description="Helical" evidence="15">
    <location>
        <begin position="49"/>
        <end position="72"/>
    </location>
</feature>
<evidence type="ECO:0000256" key="9">
    <source>
        <dbReference type="ARBA" id="ARBA00022989"/>
    </source>
</evidence>
<dbReference type="AlphaFoldDB" id="A0A078M8J5"/>
<dbReference type="GO" id="GO:0070818">
    <property type="term" value="F:protoporphyrinogen oxidase activity"/>
    <property type="evidence" value="ECO:0007669"/>
    <property type="project" value="UniProtKB-UniRule"/>
</dbReference>
<evidence type="ECO:0000313" key="16">
    <source>
        <dbReference type="EMBL" id="CEA00996.1"/>
    </source>
</evidence>
<evidence type="ECO:0000256" key="6">
    <source>
        <dbReference type="ARBA" id="ARBA00022617"/>
    </source>
</evidence>
<dbReference type="UniPathway" id="UPA00251">
    <property type="reaction ID" value="UER00324"/>
</dbReference>
<comment type="function">
    <text evidence="14">Catalyzes the oxidation of protoporphyrinogen IX to protoporphyrin IX.</text>
</comment>
<accession>A0A078M8J5</accession>
<evidence type="ECO:0000256" key="13">
    <source>
        <dbReference type="ARBA" id="ARBA00048390"/>
    </source>
</evidence>
<keyword evidence="12 14" id="KW-0472">Membrane</keyword>
<dbReference type="RefSeq" id="WP_044497891.1">
    <property type="nucleotide sequence ID" value="NZ_LK391969.1"/>
</dbReference>
<keyword evidence="10" id="KW-0560">Oxidoreductase</keyword>
<evidence type="ECO:0000256" key="7">
    <source>
        <dbReference type="ARBA" id="ARBA00022692"/>
    </source>
</evidence>
<dbReference type="EMBL" id="LM997413">
    <property type="protein sequence ID" value="CEA00996.1"/>
    <property type="molecule type" value="Genomic_DNA"/>
</dbReference>
<keyword evidence="9 15" id="KW-1133">Transmembrane helix</keyword>
<evidence type="ECO:0000256" key="15">
    <source>
        <dbReference type="SAM" id="Phobius"/>
    </source>
</evidence>
<keyword evidence="5 14" id="KW-1003">Cell membrane</keyword>
<comment type="pathway">
    <text evidence="2 14">Porphyrin-containing compound metabolism; protoporphyrin-IX biosynthesis; protoporphyrin-IX from protoporphyrinogen-IX: step 1/1.</text>
</comment>
<feature type="transmembrane region" description="Helical" evidence="15">
    <location>
        <begin position="6"/>
        <end position="28"/>
    </location>
</feature>
<dbReference type="EC" id="1.3.99.-" evidence="14"/>
<dbReference type="GO" id="GO:0005886">
    <property type="term" value="C:plasma membrane"/>
    <property type="evidence" value="ECO:0007669"/>
    <property type="project" value="UniProtKB-SubCell"/>
</dbReference>
<proteinExistence type="inferred from homology"/>
<dbReference type="PANTHER" id="PTHR40255">
    <property type="entry name" value="UPF0093 MEMBRANE PROTEIN SLR1790"/>
    <property type="match status" value="1"/>
</dbReference>
<evidence type="ECO:0000256" key="12">
    <source>
        <dbReference type="ARBA" id="ARBA00023136"/>
    </source>
</evidence>
<comment type="similarity">
    <text evidence="3 14">Belongs to the HemJ family.</text>
</comment>
<evidence type="ECO:0000256" key="5">
    <source>
        <dbReference type="ARBA" id="ARBA00022475"/>
    </source>
</evidence>
<gene>
    <name evidence="16" type="ORF">BN1049_00259</name>
</gene>
<dbReference type="Pfam" id="PF03653">
    <property type="entry name" value="UPF0093"/>
    <property type="match status" value="1"/>
</dbReference>
<evidence type="ECO:0000256" key="14">
    <source>
        <dbReference type="PIRNR" id="PIRNR004638"/>
    </source>
</evidence>
<keyword evidence="6 14" id="KW-0349">Heme</keyword>
<feature type="transmembrane region" description="Helical" evidence="15">
    <location>
        <begin position="114"/>
        <end position="135"/>
    </location>
</feature>
<dbReference type="EMBL" id="LK391969">
    <property type="protein sequence ID" value="CEF25357.1"/>
    <property type="molecule type" value="Genomic_DNA"/>
</dbReference>
<evidence type="ECO:0000256" key="2">
    <source>
        <dbReference type="ARBA" id="ARBA00005073"/>
    </source>
</evidence>
<name>A0A078M8J5_9PSED</name>
<comment type="cofactor">
    <cofactor evidence="14">
        <name>heme b</name>
        <dbReference type="ChEBI" id="CHEBI:60344"/>
    </cofactor>
    <text evidence="14">Binds 1 heme b (iron(II)-protoporphyrin IX) group per subunit.</text>
</comment>
<evidence type="ECO:0000256" key="8">
    <source>
        <dbReference type="ARBA" id="ARBA00022723"/>
    </source>
</evidence>
<dbReference type="PIRSF" id="PIRSF004638">
    <property type="entry name" value="UCP004638"/>
    <property type="match status" value="1"/>
</dbReference>
<evidence type="ECO:0000256" key="11">
    <source>
        <dbReference type="ARBA" id="ARBA00023004"/>
    </source>
</evidence>
<keyword evidence="7 15" id="KW-0812">Transmembrane</keyword>
<dbReference type="GO" id="GO:0046872">
    <property type="term" value="F:metal ion binding"/>
    <property type="evidence" value="ECO:0007669"/>
    <property type="project" value="UniProtKB-UniRule"/>
</dbReference>
<dbReference type="InterPro" id="IPR005265">
    <property type="entry name" value="HemJ-like"/>
</dbReference>
<protein>
    <recommendedName>
        <fullName evidence="4 14">Protoporphyrinogen IX oxidase</fullName>
        <ecNumber evidence="14">1.3.99.-</ecNumber>
    </recommendedName>
</protein>
<comment type="subcellular location">
    <subcellularLocation>
        <location evidence="1">Cell membrane</location>
        <topology evidence="1">Multi-pass membrane protein</topology>
    </subcellularLocation>
</comment>
<dbReference type="PATRIC" id="fig|1461581.3.peg.254"/>